<dbReference type="PANTHER" id="PTHR34138">
    <property type="entry name" value="CELL SHAPE-DETERMINING PROTEIN MREC"/>
    <property type="match status" value="1"/>
</dbReference>
<evidence type="ECO:0000256" key="1">
    <source>
        <dbReference type="ARBA" id="ARBA00009369"/>
    </source>
</evidence>
<dbReference type="Pfam" id="PF04085">
    <property type="entry name" value="MreC"/>
    <property type="match status" value="1"/>
</dbReference>
<dbReference type="RefSeq" id="WP_135281401.1">
    <property type="nucleotide sequence ID" value="NZ_SRIO01000005.1"/>
</dbReference>
<dbReference type="InterPro" id="IPR055342">
    <property type="entry name" value="MreC_beta-barrel_core"/>
</dbReference>
<keyword evidence="6" id="KW-0175">Coiled coil</keyword>
<dbReference type="PANTHER" id="PTHR34138:SF1">
    <property type="entry name" value="CELL SHAPE-DETERMINING PROTEIN MREC"/>
    <property type="match status" value="1"/>
</dbReference>
<dbReference type="NCBIfam" id="TIGR00219">
    <property type="entry name" value="mreC"/>
    <property type="match status" value="1"/>
</dbReference>
<reference evidence="9 10" key="1">
    <citation type="journal article" date="2019" name="ISME J.">
        <title>Candidatus Macondimonas diazotrophica, a novel gammaproteobacterial genus dominating crude-oil-contaminated coastal sediments.</title>
        <authorList>
            <person name="Karthikeyan S."/>
            <person name="Konstantinidis K."/>
        </authorList>
    </citation>
    <scope>NUCLEOTIDE SEQUENCE [LARGE SCALE GENOMIC DNA]</scope>
    <source>
        <strain evidence="9 10">KTK01</strain>
    </source>
</reference>
<evidence type="ECO:0000256" key="7">
    <source>
        <dbReference type="SAM" id="Phobius"/>
    </source>
</evidence>
<dbReference type="Gene3D" id="2.40.10.350">
    <property type="entry name" value="Rod shape-determining protein MreC, domain 2"/>
    <property type="match status" value="1"/>
</dbReference>
<evidence type="ECO:0000256" key="6">
    <source>
        <dbReference type="SAM" id="Coils"/>
    </source>
</evidence>
<feature type="coiled-coil region" evidence="6">
    <location>
        <begin position="95"/>
        <end position="122"/>
    </location>
</feature>
<evidence type="ECO:0000259" key="8">
    <source>
        <dbReference type="Pfam" id="PF04085"/>
    </source>
</evidence>
<comment type="function">
    <text evidence="5">Involved in formation and maintenance of cell shape.</text>
</comment>
<dbReference type="Proteomes" id="UP000297890">
    <property type="component" value="Unassembled WGS sequence"/>
</dbReference>
<protein>
    <recommendedName>
        <fullName evidence="2 5">Cell shape-determining protein MreC</fullName>
    </recommendedName>
    <alternativeName>
        <fullName evidence="4 5">Cell shape protein MreC</fullName>
    </alternativeName>
</protein>
<dbReference type="GO" id="GO:0005886">
    <property type="term" value="C:plasma membrane"/>
    <property type="evidence" value="ECO:0007669"/>
    <property type="project" value="TreeGrafter"/>
</dbReference>
<dbReference type="InterPro" id="IPR042177">
    <property type="entry name" value="Cell/Rod_1"/>
</dbReference>
<proteinExistence type="inferred from homology"/>
<dbReference type="AlphaFoldDB" id="A0A4Z0FAY8"/>
<dbReference type="GO" id="GO:0008360">
    <property type="term" value="P:regulation of cell shape"/>
    <property type="evidence" value="ECO:0007669"/>
    <property type="project" value="UniProtKB-KW"/>
</dbReference>
<dbReference type="EMBL" id="SRIO01000005">
    <property type="protein sequence ID" value="TFZ83101.1"/>
    <property type="molecule type" value="Genomic_DNA"/>
</dbReference>
<evidence type="ECO:0000256" key="5">
    <source>
        <dbReference type="PIRNR" id="PIRNR038471"/>
    </source>
</evidence>
<feature type="domain" description="Rod shape-determining protein MreC beta-barrel core" evidence="8">
    <location>
        <begin position="131"/>
        <end position="278"/>
    </location>
</feature>
<evidence type="ECO:0000313" key="9">
    <source>
        <dbReference type="EMBL" id="TFZ83101.1"/>
    </source>
</evidence>
<organism evidence="9 10">
    <name type="scientific">Candidatus Macondimonas diazotrophica</name>
    <dbReference type="NCBI Taxonomy" id="2305248"/>
    <lineage>
        <taxon>Bacteria</taxon>
        <taxon>Pseudomonadati</taxon>
        <taxon>Pseudomonadota</taxon>
        <taxon>Gammaproteobacteria</taxon>
        <taxon>Chromatiales</taxon>
        <taxon>Ectothiorhodospiraceae</taxon>
        <taxon>Candidatus Macondimonas</taxon>
    </lineage>
</organism>
<evidence type="ECO:0000313" key="10">
    <source>
        <dbReference type="Proteomes" id="UP000297890"/>
    </source>
</evidence>
<evidence type="ECO:0000256" key="2">
    <source>
        <dbReference type="ARBA" id="ARBA00013855"/>
    </source>
</evidence>
<gene>
    <name evidence="9" type="primary">mreC</name>
    <name evidence="9" type="ORF">E4680_05570</name>
</gene>
<keyword evidence="7" id="KW-0812">Transmembrane</keyword>
<keyword evidence="3 5" id="KW-0133">Cell shape</keyword>
<keyword evidence="10" id="KW-1185">Reference proteome</keyword>
<keyword evidence="7" id="KW-1133">Transmembrane helix</keyword>
<dbReference type="Gene3D" id="2.40.10.340">
    <property type="entry name" value="Rod shape-determining protein MreC, domain 1"/>
    <property type="match status" value="1"/>
</dbReference>
<keyword evidence="7" id="KW-0472">Membrane</keyword>
<sequence>MPCHGGKAIKPLFLKTRALNLRFVVFVVASVALILYDSGGAESKRLRLVLGTLVYPVQLAVDWPVRLGKEFADGTRSRRALLTENDTLRTRQVLLEAQIQKLAVLQAENARLRELLQSSSRLDDRLSIAEILSMDLDPYRQSIMLNRGLVHQVHVGQPIIDAHGVMGQITHVGLNTSTALLITDTNHSLPIEVNRNGLRTVAQGTGESRWLTLPYLPRNADIREGDLLITSGLGGRFPRGYPVATVKTVMRQGGGRFAQVRAEVTAQVDRSREVLLIWDHPPLDTPPRAEHLPAEEP</sequence>
<feature type="transmembrane region" description="Helical" evidence="7">
    <location>
        <begin position="19"/>
        <end position="36"/>
    </location>
</feature>
<dbReference type="InterPro" id="IPR042175">
    <property type="entry name" value="Cell/Rod_MreC_2"/>
</dbReference>
<accession>A0A4Z0FAY8</accession>
<dbReference type="PIRSF" id="PIRSF038471">
    <property type="entry name" value="MreC"/>
    <property type="match status" value="1"/>
</dbReference>
<dbReference type="InterPro" id="IPR007221">
    <property type="entry name" value="MreC"/>
</dbReference>
<evidence type="ECO:0000256" key="4">
    <source>
        <dbReference type="ARBA" id="ARBA00032089"/>
    </source>
</evidence>
<comment type="caution">
    <text evidence="9">The sequence shown here is derived from an EMBL/GenBank/DDBJ whole genome shotgun (WGS) entry which is preliminary data.</text>
</comment>
<evidence type="ECO:0000256" key="3">
    <source>
        <dbReference type="ARBA" id="ARBA00022960"/>
    </source>
</evidence>
<dbReference type="OrthoDB" id="9808025at2"/>
<comment type="similarity">
    <text evidence="1 5">Belongs to the MreC family.</text>
</comment>
<name>A0A4Z0FAY8_9GAMM</name>